<dbReference type="AlphaFoldDB" id="A0A060DIT5"/>
<dbReference type="Proteomes" id="UP001628281">
    <property type="component" value="Unassembled WGS sequence"/>
</dbReference>
<evidence type="ECO:0000313" key="7">
    <source>
        <dbReference type="Proteomes" id="UP000236268"/>
    </source>
</evidence>
<dbReference type="HAMAP" id="MF_01187">
    <property type="entry name" value="UPF0434"/>
    <property type="match status" value="1"/>
</dbReference>
<evidence type="ECO:0000313" key="4">
    <source>
        <dbReference type="EMBL" id="MFL7902364.1"/>
    </source>
</evidence>
<accession>A0A060DIT5</accession>
<dbReference type="EMBL" id="VEWN01000010">
    <property type="protein sequence ID" value="KAA1054359.1"/>
    <property type="molecule type" value="Genomic_DNA"/>
</dbReference>
<dbReference type="SUPFAM" id="SSF158997">
    <property type="entry name" value="Trm112p-like"/>
    <property type="match status" value="1"/>
</dbReference>
<evidence type="ECO:0000313" key="8">
    <source>
        <dbReference type="Proteomes" id="UP000325333"/>
    </source>
</evidence>
<evidence type="ECO:0000313" key="5">
    <source>
        <dbReference type="EMBL" id="PNQ97592.1"/>
    </source>
</evidence>
<dbReference type="PANTHER" id="PTHR33505">
    <property type="entry name" value="ZGC:162634"/>
    <property type="match status" value="1"/>
</dbReference>
<keyword evidence="9" id="KW-1185">Reference proteome</keyword>
<dbReference type="Gene3D" id="2.20.25.10">
    <property type="match status" value="1"/>
</dbReference>
<dbReference type="EMBL" id="JBJLSN010000018">
    <property type="protein sequence ID" value="MFL7902364.1"/>
    <property type="molecule type" value="Genomic_DNA"/>
</dbReference>
<dbReference type="EMBL" id="CP007793">
    <property type="protein sequence ID" value="AIB12827.1"/>
    <property type="molecule type" value="Genomic_DNA"/>
</dbReference>
<protein>
    <recommendedName>
        <fullName evidence="1">UPF0434 protein ABAZ39_12675</fullName>
    </recommendedName>
</protein>
<evidence type="ECO:0000313" key="2">
    <source>
        <dbReference type="EMBL" id="AIB12827.1"/>
    </source>
</evidence>
<organism evidence="2 6">
    <name type="scientific">Azospirillum argentinense</name>
    <dbReference type="NCBI Taxonomy" id="2970906"/>
    <lineage>
        <taxon>Bacteria</taxon>
        <taxon>Pseudomonadati</taxon>
        <taxon>Pseudomonadota</taxon>
        <taxon>Alphaproteobacteria</taxon>
        <taxon>Rhodospirillales</taxon>
        <taxon>Azospirillaceae</taxon>
        <taxon>Azospirillum</taxon>
    </lineage>
</organism>
<name>A0A060DIT5_9PROT</name>
<dbReference type="Pfam" id="PF03966">
    <property type="entry name" value="Trm112p"/>
    <property type="match status" value="1"/>
</dbReference>
<dbReference type="InterPro" id="IPR005651">
    <property type="entry name" value="Trm112-like"/>
</dbReference>
<comment type="similarity">
    <text evidence="1">Belongs to the UPF0434 family.</text>
</comment>
<dbReference type="Proteomes" id="UP000325333">
    <property type="component" value="Unassembled WGS sequence"/>
</dbReference>
<dbReference type="Proteomes" id="UP000027186">
    <property type="component" value="Chromosome"/>
</dbReference>
<reference evidence="5 7" key="2">
    <citation type="submission" date="2018-01" db="EMBL/GenBank/DDBJ databases">
        <title>Whole genome sequence of Azospirillum brasilense REC3 isolated from strawberry roots.</title>
        <authorList>
            <person name="Fontana C.A."/>
            <person name="Salazar S.M."/>
            <person name="Bassi D."/>
            <person name="Puglisi E."/>
            <person name="Lovaisa N.C."/>
            <person name="Toffoli L.M."/>
            <person name="Pedraza R."/>
            <person name="Cocconcelli P.S."/>
        </authorList>
    </citation>
    <scope>NUCLEOTIDE SEQUENCE [LARGE SCALE GENOMIC DNA]</scope>
    <source>
        <strain evidence="5 7">REC3</strain>
    </source>
</reference>
<dbReference type="Proteomes" id="UP000236268">
    <property type="component" value="Unassembled WGS sequence"/>
</dbReference>
<reference evidence="4 9" key="4">
    <citation type="submission" date="2024-11" db="EMBL/GenBank/DDBJ databases">
        <title>Draft genome sequences of two bacteria associated to sugarcane roots in Colombia.</title>
        <authorList>
            <person name="Pardo-Diaz S."/>
            <person name="Masmela-Mendoza J."/>
            <person name="Delgadillo-Duran P."/>
            <person name="Bautista E.J."/>
            <person name="Rojas-Tapias D.F."/>
        </authorList>
    </citation>
    <scope>NUCLEOTIDE SEQUENCE [LARGE SCALE GENOMIC DNA]</scope>
    <source>
        <strain evidence="4 9">Ap18</strain>
    </source>
</reference>
<evidence type="ECO:0000313" key="3">
    <source>
        <dbReference type="EMBL" id="KAA1054359.1"/>
    </source>
</evidence>
<dbReference type="PANTHER" id="PTHR33505:SF4">
    <property type="entry name" value="PROTEIN PREY, MITOCHONDRIAL"/>
    <property type="match status" value="1"/>
</dbReference>
<reference evidence="3 8" key="3">
    <citation type="submission" date="2019-07" db="EMBL/GenBank/DDBJ databases">
        <title>Genome sequencing of the stress-tolerant strain Azospirillum brasilense Az19.</title>
        <authorList>
            <person name="Maroniche G.A."/>
            <person name="Garcia J.E."/>
            <person name="Pagnussat L."/>
            <person name="Amenta M."/>
            <person name="Creus C.M."/>
        </authorList>
    </citation>
    <scope>NUCLEOTIDE SEQUENCE [LARGE SCALE GENOMIC DNA]</scope>
    <source>
        <strain evidence="3 8">Az19</strain>
    </source>
</reference>
<dbReference type="GO" id="GO:0005829">
    <property type="term" value="C:cytosol"/>
    <property type="evidence" value="ECO:0007669"/>
    <property type="project" value="TreeGrafter"/>
</dbReference>
<sequence>MSAHPHDDTPADGKTQARVDPKLLEILVCPLTKGPLRYDAERAELISDRAGLAYPIRDGIPIMLIDEARSLDGKPGAA</sequence>
<evidence type="ECO:0000313" key="9">
    <source>
        <dbReference type="Proteomes" id="UP001628281"/>
    </source>
</evidence>
<gene>
    <name evidence="2" type="ORF">ABAZ39_12675</name>
    <name evidence="4" type="ORF">ACJ41P_14610</name>
    <name evidence="5" type="ORF">C1S70_17410</name>
    <name evidence="3" type="ORF">FH063_006615</name>
</gene>
<evidence type="ECO:0000256" key="1">
    <source>
        <dbReference type="HAMAP-Rule" id="MF_01187"/>
    </source>
</evidence>
<dbReference type="RefSeq" id="WP_014238566.1">
    <property type="nucleotide sequence ID" value="NZ_CP007793.1"/>
</dbReference>
<dbReference type="FunFam" id="2.20.25.10:FF:000002">
    <property type="entry name" value="UPF0434 protein YcaR"/>
    <property type="match status" value="1"/>
</dbReference>
<proteinExistence type="inferred from homology"/>
<dbReference type="EMBL" id="POWG01000018">
    <property type="protein sequence ID" value="PNQ97592.1"/>
    <property type="molecule type" value="Genomic_DNA"/>
</dbReference>
<dbReference type="KEGG" id="abq:ABAZ39_12675"/>
<reference evidence="2 6" key="1">
    <citation type="journal article" date="2014" name="Genome Announc.">
        <title>Complete Genome Sequence of the Model Rhizosphere Strain Azospirillum brasilense Az39, Successfully Applied in Agriculture.</title>
        <authorList>
            <person name="Rivera D."/>
            <person name="Revale S."/>
            <person name="Molina R."/>
            <person name="Gualpa J."/>
            <person name="Puente M."/>
            <person name="Maroniche G."/>
            <person name="Paris G."/>
            <person name="Baker D."/>
            <person name="Clavijo B."/>
            <person name="McLay K."/>
            <person name="Spaepen S."/>
            <person name="Perticari A."/>
            <person name="Vazquez M."/>
            <person name="Wisniewski-Dye F."/>
            <person name="Watkins C."/>
            <person name="Martinez-Abarca F."/>
            <person name="Vanderleyden J."/>
            <person name="Cassan F."/>
        </authorList>
    </citation>
    <scope>NUCLEOTIDE SEQUENCE [LARGE SCALE GENOMIC DNA]</scope>
    <source>
        <strain evidence="2 6">Az39</strain>
    </source>
</reference>
<evidence type="ECO:0000313" key="6">
    <source>
        <dbReference type="Proteomes" id="UP000027186"/>
    </source>
</evidence>